<feature type="region of interest" description="Disordered" evidence="1">
    <location>
        <begin position="1"/>
        <end position="23"/>
    </location>
</feature>
<evidence type="ECO:0000313" key="2">
    <source>
        <dbReference type="EMBL" id="KAK3299340.1"/>
    </source>
</evidence>
<dbReference type="EMBL" id="JAUEPN010000002">
    <property type="protein sequence ID" value="KAK3299340.1"/>
    <property type="molecule type" value="Genomic_DNA"/>
</dbReference>
<dbReference type="AlphaFoldDB" id="A0AAE0HMP3"/>
<accession>A0AAE0HMP3</accession>
<protein>
    <submittedName>
        <fullName evidence="2">Uncharacterized protein</fullName>
    </submittedName>
</protein>
<reference evidence="2" key="2">
    <citation type="submission" date="2023-06" db="EMBL/GenBank/DDBJ databases">
        <authorList>
            <consortium name="Lawrence Berkeley National Laboratory"/>
            <person name="Haridas S."/>
            <person name="Hensen N."/>
            <person name="Bonometti L."/>
            <person name="Westerberg I."/>
            <person name="Brannstrom I.O."/>
            <person name="Guillou S."/>
            <person name="Cros-Aarteil S."/>
            <person name="Calhoun S."/>
            <person name="Kuo A."/>
            <person name="Mondo S."/>
            <person name="Pangilinan J."/>
            <person name="Riley R."/>
            <person name="Labutti K."/>
            <person name="Andreopoulos B."/>
            <person name="Lipzen A."/>
            <person name="Chen C."/>
            <person name="Yanf M."/>
            <person name="Daum C."/>
            <person name="Ng V."/>
            <person name="Clum A."/>
            <person name="Steindorff A."/>
            <person name="Ohm R."/>
            <person name="Martin F."/>
            <person name="Silar P."/>
            <person name="Natvig D."/>
            <person name="Lalanne C."/>
            <person name="Gautier V."/>
            <person name="Ament-Velasquez S.L."/>
            <person name="Kruys A."/>
            <person name="Hutchinson M.I."/>
            <person name="Powell A.J."/>
            <person name="Barry K."/>
            <person name="Miller A.N."/>
            <person name="Grigoriev I.V."/>
            <person name="Debuchy R."/>
            <person name="Gladieux P."/>
            <person name="Thoren M.H."/>
            <person name="Johannesson H."/>
        </authorList>
    </citation>
    <scope>NUCLEOTIDE SEQUENCE</scope>
    <source>
        <strain evidence="2">CBS 168.71</strain>
    </source>
</reference>
<keyword evidence="3" id="KW-1185">Reference proteome</keyword>
<name>A0AAE0HMP3_9PEZI</name>
<evidence type="ECO:0000256" key="1">
    <source>
        <dbReference type="SAM" id="MobiDB-lite"/>
    </source>
</evidence>
<dbReference type="GeneID" id="87840201"/>
<proteinExistence type="predicted"/>
<reference evidence="2" key="1">
    <citation type="journal article" date="2023" name="Mol. Phylogenet. Evol.">
        <title>Genome-scale phylogeny and comparative genomics of the fungal order Sordariales.</title>
        <authorList>
            <person name="Hensen N."/>
            <person name="Bonometti L."/>
            <person name="Westerberg I."/>
            <person name="Brannstrom I.O."/>
            <person name="Guillou S."/>
            <person name="Cros-Aarteil S."/>
            <person name="Calhoun S."/>
            <person name="Haridas S."/>
            <person name="Kuo A."/>
            <person name="Mondo S."/>
            <person name="Pangilinan J."/>
            <person name="Riley R."/>
            <person name="LaButti K."/>
            <person name="Andreopoulos B."/>
            <person name="Lipzen A."/>
            <person name="Chen C."/>
            <person name="Yan M."/>
            <person name="Daum C."/>
            <person name="Ng V."/>
            <person name="Clum A."/>
            <person name="Steindorff A."/>
            <person name="Ohm R.A."/>
            <person name="Martin F."/>
            <person name="Silar P."/>
            <person name="Natvig D.O."/>
            <person name="Lalanne C."/>
            <person name="Gautier V."/>
            <person name="Ament-Velasquez S.L."/>
            <person name="Kruys A."/>
            <person name="Hutchinson M.I."/>
            <person name="Powell A.J."/>
            <person name="Barry K."/>
            <person name="Miller A.N."/>
            <person name="Grigoriev I.V."/>
            <person name="Debuchy R."/>
            <person name="Gladieux P."/>
            <person name="Hiltunen Thoren M."/>
            <person name="Johannesson H."/>
        </authorList>
    </citation>
    <scope>NUCLEOTIDE SEQUENCE</scope>
    <source>
        <strain evidence="2">CBS 168.71</strain>
    </source>
</reference>
<organism evidence="2 3">
    <name type="scientific">Chaetomium fimeti</name>
    <dbReference type="NCBI Taxonomy" id="1854472"/>
    <lineage>
        <taxon>Eukaryota</taxon>
        <taxon>Fungi</taxon>
        <taxon>Dikarya</taxon>
        <taxon>Ascomycota</taxon>
        <taxon>Pezizomycotina</taxon>
        <taxon>Sordariomycetes</taxon>
        <taxon>Sordariomycetidae</taxon>
        <taxon>Sordariales</taxon>
        <taxon>Chaetomiaceae</taxon>
        <taxon>Chaetomium</taxon>
    </lineage>
</organism>
<sequence length="211" mass="23844">MRQKSWGFDANSRETDAGGGCDRGRQAQIWVPFPSPGFIKRATINRRLHDEKRAGWIASFFSLTSSSSSVKARGLWTTEAWSLLVGSIRDEIRKRGPLSGGTDQRSRSSDPEIRQLATLRTRFWDDARPEWGGSSETPRAGDPSHCRDGWFCCIVVTLRRWRRMACAQQGRILLLLGWLVFDSSWAINIERSVMLRCDNAQGTPIRSTLVS</sequence>
<dbReference type="Proteomes" id="UP001278766">
    <property type="component" value="Unassembled WGS sequence"/>
</dbReference>
<comment type="caution">
    <text evidence="2">The sequence shown here is derived from an EMBL/GenBank/DDBJ whole genome shotgun (WGS) entry which is preliminary data.</text>
</comment>
<dbReference type="RefSeq" id="XP_062662854.1">
    <property type="nucleotide sequence ID" value="XM_062803253.1"/>
</dbReference>
<gene>
    <name evidence="2" type="ORF">B0H64DRAFT_388156</name>
</gene>
<evidence type="ECO:0000313" key="3">
    <source>
        <dbReference type="Proteomes" id="UP001278766"/>
    </source>
</evidence>